<feature type="compositionally biased region" description="Low complexity" evidence="1">
    <location>
        <begin position="125"/>
        <end position="140"/>
    </location>
</feature>
<evidence type="ECO:0000313" key="4">
    <source>
        <dbReference type="WBParaSite" id="EVEC_0000993801-mRNA-1"/>
    </source>
</evidence>
<feature type="compositionally biased region" description="Low complexity" evidence="1">
    <location>
        <begin position="14"/>
        <end position="28"/>
    </location>
</feature>
<dbReference type="STRING" id="51028.A0A0N4VGL6"/>
<protein>
    <submittedName>
        <fullName evidence="4">Mediator complex subunit 30</fullName>
    </submittedName>
</protein>
<evidence type="ECO:0000313" key="2">
    <source>
        <dbReference type="EMBL" id="VDD94561.1"/>
    </source>
</evidence>
<dbReference type="OrthoDB" id="5791708at2759"/>
<keyword evidence="3" id="KW-1185">Reference proteome</keyword>
<proteinExistence type="predicted"/>
<dbReference type="Proteomes" id="UP000274131">
    <property type="component" value="Unassembled WGS sequence"/>
</dbReference>
<reference evidence="4" key="1">
    <citation type="submission" date="2017-02" db="UniProtKB">
        <authorList>
            <consortium name="WormBaseParasite"/>
        </authorList>
    </citation>
    <scope>IDENTIFICATION</scope>
</reference>
<dbReference type="WBParaSite" id="EVEC_0000993801-mRNA-1">
    <property type="protein sequence ID" value="EVEC_0000993801-mRNA-1"/>
    <property type="gene ID" value="EVEC_0000993801"/>
</dbReference>
<evidence type="ECO:0000313" key="3">
    <source>
        <dbReference type="Proteomes" id="UP000274131"/>
    </source>
</evidence>
<feature type="region of interest" description="Disordered" evidence="1">
    <location>
        <begin position="1"/>
        <end position="147"/>
    </location>
</feature>
<reference evidence="2 3" key="2">
    <citation type="submission" date="2018-10" db="EMBL/GenBank/DDBJ databases">
        <authorList>
            <consortium name="Pathogen Informatics"/>
        </authorList>
    </citation>
    <scope>NUCLEOTIDE SEQUENCE [LARGE SCALE GENOMIC DNA]</scope>
</reference>
<feature type="compositionally biased region" description="Low complexity" evidence="1">
    <location>
        <begin position="78"/>
        <end position="87"/>
    </location>
</feature>
<accession>A0A0N4VGL6</accession>
<dbReference type="AlphaFoldDB" id="A0A0N4VGL6"/>
<sequence>MFYQQQEYSKMGDQRQQQMVGMQSGMGQPSNVLPQPGMAMSHPTSNMQPQQSNTMMQSSGGISGPSQMYMPTSLSSGPQQQQEQQPPARSYSSGPGSAEPSVQMRSSNVQQLYGTNVPPYIQSDTQQSHYQSVQQPQTQPIMSHTSAPPLRHTEVKKEERVFRSLNPPPYAPDVLDNLSRYSVYTLSVIGRELVHELLWRTFSLLTVLPKHLERRTQQQSITDPESLLDYCYLLLAKIAEVALRIERAGPSKKISEDEFLSMMLQPGVPEESPEEITKNELFEAQRKKLVKLNTALKKFEWMAMVSDPRFLKP</sequence>
<feature type="compositionally biased region" description="Polar residues" evidence="1">
    <location>
        <begin position="103"/>
        <end position="114"/>
    </location>
</feature>
<organism evidence="4">
    <name type="scientific">Enterobius vermicularis</name>
    <name type="common">Human pinworm</name>
    <dbReference type="NCBI Taxonomy" id="51028"/>
    <lineage>
        <taxon>Eukaryota</taxon>
        <taxon>Metazoa</taxon>
        <taxon>Ecdysozoa</taxon>
        <taxon>Nematoda</taxon>
        <taxon>Chromadorea</taxon>
        <taxon>Rhabditida</taxon>
        <taxon>Spirurina</taxon>
        <taxon>Oxyuridomorpha</taxon>
        <taxon>Oxyuroidea</taxon>
        <taxon>Oxyuridae</taxon>
        <taxon>Enterobius</taxon>
    </lineage>
</organism>
<name>A0A0N4VGL6_ENTVE</name>
<feature type="compositionally biased region" description="Polar residues" evidence="1">
    <location>
        <begin position="42"/>
        <end position="77"/>
    </location>
</feature>
<dbReference type="EMBL" id="UXUI01009958">
    <property type="protein sequence ID" value="VDD94561.1"/>
    <property type="molecule type" value="Genomic_DNA"/>
</dbReference>
<evidence type="ECO:0000256" key="1">
    <source>
        <dbReference type="SAM" id="MobiDB-lite"/>
    </source>
</evidence>
<gene>
    <name evidence="2" type="ORF">EVEC_LOCUS9312</name>
</gene>